<evidence type="ECO:0000259" key="16">
    <source>
        <dbReference type="Pfam" id="PF00593"/>
    </source>
</evidence>
<evidence type="ECO:0000256" key="3">
    <source>
        <dbReference type="ARBA" id="ARBA00022452"/>
    </source>
</evidence>
<feature type="domain" description="TonB-dependent receptor plug" evidence="17">
    <location>
        <begin position="56"/>
        <end position="166"/>
    </location>
</feature>
<evidence type="ECO:0000256" key="14">
    <source>
        <dbReference type="RuleBase" id="RU003357"/>
    </source>
</evidence>
<protein>
    <submittedName>
        <fullName evidence="18">TonB-dependent receptor</fullName>
    </submittedName>
</protein>
<dbReference type="InterPro" id="IPR000531">
    <property type="entry name" value="Beta-barrel_TonB"/>
</dbReference>
<keyword evidence="6 15" id="KW-0732">Signal</keyword>
<evidence type="ECO:0000256" key="5">
    <source>
        <dbReference type="ARBA" id="ARBA00022692"/>
    </source>
</evidence>
<evidence type="ECO:0000256" key="15">
    <source>
        <dbReference type="SAM" id="SignalP"/>
    </source>
</evidence>
<evidence type="ECO:0000256" key="10">
    <source>
        <dbReference type="ARBA" id="ARBA00023136"/>
    </source>
</evidence>
<dbReference type="Pfam" id="PF00593">
    <property type="entry name" value="TonB_dep_Rec_b-barrel"/>
    <property type="match status" value="1"/>
</dbReference>
<keyword evidence="5 12" id="KW-0812">Transmembrane</keyword>
<evidence type="ECO:0000259" key="17">
    <source>
        <dbReference type="Pfam" id="PF07715"/>
    </source>
</evidence>
<name>A0ABN0Y757_9CAUL</name>
<keyword evidence="18" id="KW-0675">Receptor</keyword>
<evidence type="ECO:0000256" key="12">
    <source>
        <dbReference type="PROSITE-ProRule" id="PRU01360"/>
    </source>
</evidence>
<accession>A0ABN0Y757</accession>
<keyword evidence="3 12" id="KW-1134">Transmembrane beta strand</keyword>
<sequence>MKSNKAILRAWMLGAAPAALLAIATPAAAQQVDETPQAATMVGDVVVTARRRSENLQDVPIAVTAVTGEGLEARGYSSLIDIQQMTPNLTFTPGTGGSSGQMSAYVRGVGEYDYIVTSDPAVAVFFDGVYQGRPFGALTSLMGIERVEVLRGPQGSLFGKNTIGGAISVVMKKPTGSNTGEADLKVGSYDYAQVRGSYDMALTDDLSMSVSALGRWGDGWQELESGGTKGNTDQIAGRAALRWTKGELDAVLSVDGYRQRQNAAANSMIAFQPVFFSDMYSQFVEPCCTVHKDIDKTDVTPMLNIDNADAGSATLTLDFPAFGGDMKSISAARYSRVAFARDGDASVTNYSGDRQDITSRQFSQEFQLSNELFDGKVTTLAGLYLYHERSRQKTTLVTAWGLYPKLIEAGFDPAMAEALDFNVAFDQTQETDNIALFGNATYRATERLSFDVGARYTHEEKTFDQSATRIFAKVPLIPGVPSYTLDETWSNFSPKVSANYEFNDEVRGYAIISQGFRSGGFNGRPTSEAEIGSFDPEILTSYEIGLKNDLLDRRLRLNLSAFYNQYQDMQVVVSYPIMGGVVARTENAGKARIWGIEAEGRFIANDWLSFEGALGYLNAAYEEYFSQDPSGNILDYSHLKLKHTPPWTASLGAVVNRRIGQFDTTFRVDAAYMDEQYSDTQNQPLLKGEAHTLLNASVNFRADNGLSFGIEGQNLTDERVIKEGYDGAAFFGFTEAYYNPPRRIYATVRYAF</sequence>
<evidence type="ECO:0000256" key="7">
    <source>
        <dbReference type="ARBA" id="ARBA00023004"/>
    </source>
</evidence>
<evidence type="ECO:0000256" key="6">
    <source>
        <dbReference type="ARBA" id="ARBA00022729"/>
    </source>
</evidence>
<keyword evidence="11 12" id="KW-0998">Cell outer membrane</keyword>
<comment type="subcellular location">
    <subcellularLocation>
        <location evidence="1 12">Cell outer membrane</location>
        <topology evidence="1 12">Multi-pass membrane protein</topology>
    </subcellularLocation>
</comment>
<feature type="signal peptide" evidence="15">
    <location>
        <begin position="1"/>
        <end position="29"/>
    </location>
</feature>
<dbReference type="CDD" id="cd01347">
    <property type="entry name" value="ligand_gated_channel"/>
    <property type="match status" value="1"/>
</dbReference>
<evidence type="ECO:0000313" key="18">
    <source>
        <dbReference type="EMBL" id="GAA0385598.1"/>
    </source>
</evidence>
<dbReference type="RefSeq" id="WP_167174155.1">
    <property type="nucleotide sequence ID" value="NZ_BAAAEJ010000003.1"/>
</dbReference>
<dbReference type="InterPro" id="IPR039426">
    <property type="entry name" value="TonB-dep_rcpt-like"/>
</dbReference>
<dbReference type="InterPro" id="IPR012910">
    <property type="entry name" value="Plug_dom"/>
</dbReference>
<keyword evidence="4" id="KW-0410">Iron transport</keyword>
<evidence type="ECO:0000313" key="19">
    <source>
        <dbReference type="Proteomes" id="UP001500791"/>
    </source>
</evidence>
<feature type="domain" description="TonB-dependent receptor-like beta-barrel" evidence="16">
    <location>
        <begin position="309"/>
        <end position="715"/>
    </location>
</feature>
<evidence type="ECO:0000256" key="8">
    <source>
        <dbReference type="ARBA" id="ARBA00023065"/>
    </source>
</evidence>
<dbReference type="InterPro" id="IPR036942">
    <property type="entry name" value="Beta-barrel_TonB_sf"/>
</dbReference>
<comment type="caution">
    <text evidence="18">The sequence shown here is derived from an EMBL/GenBank/DDBJ whole genome shotgun (WGS) entry which is preliminary data.</text>
</comment>
<evidence type="ECO:0000256" key="1">
    <source>
        <dbReference type="ARBA" id="ARBA00004571"/>
    </source>
</evidence>
<keyword evidence="10 12" id="KW-0472">Membrane</keyword>
<dbReference type="Proteomes" id="UP001500791">
    <property type="component" value="Unassembled WGS sequence"/>
</dbReference>
<dbReference type="Gene3D" id="2.40.170.20">
    <property type="entry name" value="TonB-dependent receptor, beta-barrel domain"/>
    <property type="match status" value="1"/>
</dbReference>
<dbReference type="SUPFAM" id="SSF56935">
    <property type="entry name" value="Porins"/>
    <property type="match status" value="1"/>
</dbReference>
<evidence type="ECO:0000256" key="9">
    <source>
        <dbReference type="ARBA" id="ARBA00023077"/>
    </source>
</evidence>
<dbReference type="Pfam" id="PF07715">
    <property type="entry name" value="Plug"/>
    <property type="match status" value="1"/>
</dbReference>
<evidence type="ECO:0000256" key="11">
    <source>
        <dbReference type="ARBA" id="ARBA00023237"/>
    </source>
</evidence>
<keyword evidence="7" id="KW-0408">Iron</keyword>
<keyword evidence="19" id="KW-1185">Reference proteome</keyword>
<proteinExistence type="inferred from homology"/>
<comment type="similarity">
    <text evidence="12 14">Belongs to the TonB-dependent receptor family.</text>
</comment>
<dbReference type="EMBL" id="BAAAEJ010000003">
    <property type="protein sequence ID" value="GAA0385598.1"/>
    <property type="molecule type" value="Genomic_DNA"/>
</dbReference>
<reference evidence="18 19" key="1">
    <citation type="journal article" date="2019" name="Int. J. Syst. Evol. Microbiol.">
        <title>The Global Catalogue of Microorganisms (GCM) 10K type strain sequencing project: providing services to taxonomists for standard genome sequencing and annotation.</title>
        <authorList>
            <consortium name="The Broad Institute Genomics Platform"/>
            <consortium name="The Broad Institute Genome Sequencing Center for Infectious Disease"/>
            <person name="Wu L."/>
            <person name="Ma J."/>
        </authorList>
    </citation>
    <scope>NUCLEOTIDE SEQUENCE [LARGE SCALE GENOMIC DNA]</scope>
    <source>
        <strain evidence="18 19">JCM 13476</strain>
    </source>
</reference>
<dbReference type="PROSITE" id="PS01156">
    <property type="entry name" value="TONB_DEPENDENT_REC_2"/>
    <property type="match status" value="1"/>
</dbReference>
<keyword evidence="2 12" id="KW-0813">Transport</keyword>
<feature type="chain" id="PRO_5046845563" evidence="15">
    <location>
        <begin position="30"/>
        <end position="752"/>
    </location>
</feature>
<dbReference type="PANTHER" id="PTHR32552:SF81">
    <property type="entry name" value="TONB-DEPENDENT OUTER MEMBRANE RECEPTOR"/>
    <property type="match status" value="1"/>
</dbReference>
<evidence type="ECO:0000256" key="13">
    <source>
        <dbReference type="PROSITE-ProRule" id="PRU10144"/>
    </source>
</evidence>
<gene>
    <name evidence="18" type="ORF">GCM10009093_10630</name>
</gene>
<organism evidence="18 19">
    <name type="scientific">Brevundimonas terrae</name>
    <dbReference type="NCBI Taxonomy" id="363631"/>
    <lineage>
        <taxon>Bacteria</taxon>
        <taxon>Pseudomonadati</taxon>
        <taxon>Pseudomonadota</taxon>
        <taxon>Alphaproteobacteria</taxon>
        <taxon>Caulobacterales</taxon>
        <taxon>Caulobacteraceae</taxon>
        <taxon>Brevundimonas</taxon>
    </lineage>
</organism>
<keyword evidence="9 14" id="KW-0798">TonB box</keyword>
<evidence type="ECO:0000256" key="2">
    <source>
        <dbReference type="ARBA" id="ARBA00022448"/>
    </source>
</evidence>
<dbReference type="PROSITE" id="PS52016">
    <property type="entry name" value="TONB_DEPENDENT_REC_3"/>
    <property type="match status" value="1"/>
</dbReference>
<dbReference type="InterPro" id="IPR010917">
    <property type="entry name" value="TonB_rcpt_CS"/>
</dbReference>
<evidence type="ECO:0000256" key="4">
    <source>
        <dbReference type="ARBA" id="ARBA00022496"/>
    </source>
</evidence>
<dbReference type="PANTHER" id="PTHR32552">
    <property type="entry name" value="FERRICHROME IRON RECEPTOR-RELATED"/>
    <property type="match status" value="1"/>
</dbReference>
<keyword evidence="8" id="KW-0406">Ion transport</keyword>
<feature type="short sequence motif" description="TonB C-terminal box" evidence="13">
    <location>
        <begin position="735"/>
        <end position="752"/>
    </location>
</feature>